<protein>
    <recommendedName>
        <fullName evidence="2">SEC7 domain-containing protein</fullName>
    </recommendedName>
</protein>
<feature type="compositionally biased region" description="Polar residues" evidence="1">
    <location>
        <begin position="256"/>
        <end position="274"/>
    </location>
</feature>
<dbReference type="OrthoDB" id="2157641at2759"/>
<dbReference type="Pfam" id="PF01369">
    <property type="entry name" value="Sec7"/>
    <property type="match status" value="1"/>
</dbReference>
<dbReference type="Gene3D" id="1.10.1000.11">
    <property type="entry name" value="Arf Nucleotide-binding Site Opener,domain 2"/>
    <property type="match status" value="1"/>
</dbReference>
<sequence>MLPNSRIIPPNNNARRRSSSVILDSNTFKKGFISRLLTKDQPTSPPMPTHDIQRPKFDTALGIQKDEYPNQPHIRPIQHQQSKKHNKIPLAPPPNYPRSRAISQPNQQQFLTNLPDHLLTKRPTVDPILIPTPLPNEQDKTELSSLEMHKPTASTSTSSLRKSSGSCSIYSTFGGDESIYSIDDDSQRQRYSSNSVACESESSFTTVVSHQQNFEEDEDEEADVDSITTTTDDDDDDFVDATGVSQEDIEREKRLLNQTSHTEQSEENNSSLTKRLSGGHFGSAGGLVVSIQKGERILSSSPPAPPPPTIPIPPVPPIPQQHNNKRKNQKLPADDDLAKSMLNWKRHSGNSKRLSVRSNQQTLFNGEDKHASTITVVDLRTAKQEREEEGELSVSDKMALRKEAEKALSGHTSTLSLDESSLFMPKSTSAPHLLSSLSLDSTLKAPHQLSDEFSKTLDDVWKTSDDTLHLFDDPKSKELHSTIKIHVADHDSAKIEVDLEQQEQEKIKNAALSLWHEDETIVAKEKMAEWLGQGKPFNSAVLYEYMKYFVFSDMRLDSAFRKLCNKLYFKAEAQQIDRILESFANRYWECNPNCLFGSADVVYAVVYSLLLLNTDLHVAQGNHTRMTRSEFIRNTMSTIRDQKDEHNSPDYRNWEAEVEYNLKEMYISVKHYQILQPLSRKTSLSKRGSILGSRRVIGIKRSVNSIIRKSGRESMLILDGQDQIITASPTSLAPSPPPTIPLPPSPAPLPRTSISSGYTRPLTPSSSIKSPRRDSFSSASSSAASLSSRCGSPHPTQSIMQYVPHATHLFSSRPPYFKEGLVMRKHLLENATQKARHREWKECFLEVGHEGELRMYALQDTNDHNKSLFRHSSTVPHFSDMKQHNKWATSSQLIGKIGLNHTLSNPLPPPGYNRQRPHVFALQQSDGGVYLFQVASAEQAQEWVMTCNYWAARESKEPLPGGVSNMEYGWGDCLNDVVMDLDAMHKGYHQKSHYYDNMQDPDSIMIQDWIPPTPTMVSSQLDEKEQFEALQKHLVYLNNEINCHRDIKSKILIKFTSKCHNYNKVLSNWEARSKYLLHDIIKYQNYCDALEKSIQKQQQLKPEEEQTPVEEVLTLHESIATSKLEYQSSALDLFKEINQELHLV</sequence>
<feature type="region of interest" description="Disordered" evidence="1">
    <location>
        <begin position="297"/>
        <end position="330"/>
    </location>
</feature>
<dbReference type="STRING" id="4846.A0A367KXP7"/>
<dbReference type="PANTHER" id="PTHR10663:SF373">
    <property type="entry name" value="PH AND SEC7 DOMAIN-CONTAINING PROTEIN C11E3.11C"/>
    <property type="match status" value="1"/>
</dbReference>
<dbReference type="SUPFAM" id="SSF50729">
    <property type="entry name" value="PH domain-like"/>
    <property type="match status" value="1"/>
</dbReference>
<dbReference type="Pfam" id="PF15410">
    <property type="entry name" value="PH_9"/>
    <property type="match status" value="1"/>
</dbReference>
<feature type="region of interest" description="Disordered" evidence="1">
    <location>
        <begin position="67"/>
        <end position="101"/>
    </location>
</feature>
<feature type="region of interest" description="Disordered" evidence="1">
    <location>
        <begin position="127"/>
        <end position="165"/>
    </location>
</feature>
<feature type="domain" description="SEC7" evidence="2">
    <location>
        <begin position="470"/>
        <end position="672"/>
    </location>
</feature>
<feature type="region of interest" description="Disordered" evidence="1">
    <location>
        <begin position="208"/>
        <end position="279"/>
    </location>
</feature>
<dbReference type="Gene3D" id="2.30.29.30">
    <property type="entry name" value="Pleckstrin-homology domain (PH domain)/Phosphotyrosine-binding domain (PTB)"/>
    <property type="match status" value="1"/>
</dbReference>
<proteinExistence type="predicted"/>
<dbReference type="CDD" id="cd00171">
    <property type="entry name" value="Sec7"/>
    <property type="match status" value="1"/>
</dbReference>
<dbReference type="SUPFAM" id="SSF48425">
    <property type="entry name" value="Sec7 domain"/>
    <property type="match status" value="1"/>
</dbReference>
<dbReference type="InterPro" id="IPR011993">
    <property type="entry name" value="PH-like_dom_sf"/>
</dbReference>
<evidence type="ECO:0000313" key="3">
    <source>
        <dbReference type="EMBL" id="RCI06880.1"/>
    </source>
</evidence>
<name>A0A367KXP7_RHIST</name>
<reference evidence="3 4" key="1">
    <citation type="journal article" date="2018" name="G3 (Bethesda)">
        <title>Phylogenetic and Phylogenomic Definition of Rhizopus Species.</title>
        <authorList>
            <person name="Gryganskyi A.P."/>
            <person name="Golan J."/>
            <person name="Dolatabadi S."/>
            <person name="Mondo S."/>
            <person name="Robb S."/>
            <person name="Idnurm A."/>
            <person name="Muszewska A."/>
            <person name="Steczkiewicz K."/>
            <person name="Masonjones S."/>
            <person name="Liao H.L."/>
            <person name="Gajdeczka M.T."/>
            <person name="Anike F."/>
            <person name="Vuek A."/>
            <person name="Anishchenko I.M."/>
            <person name="Voigt K."/>
            <person name="de Hoog G.S."/>
            <person name="Smith M.E."/>
            <person name="Heitman J."/>
            <person name="Vilgalys R."/>
            <person name="Stajich J.E."/>
        </authorList>
    </citation>
    <scope>NUCLEOTIDE SEQUENCE [LARGE SCALE GENOMIC DNA]</scope>
    <source>
        <strain evidence="3 4">LSU 92-RS-03</strain>
    </source>
</reference>
<organism evidence="3 4">
    <name type="scientific">Rhizopus stolonifer</name>
    <name type="common">Rhizopus nigricans</name>
    <dbReference type="NCBI Taxonomy" id="4846"/>
    <lineage>
        <taxon>Eukaryota</taxon>
        <taxon>Fungi</taxon>
        <taxon>Fungi incertae sedis</taxon>
        <taxon>Mucoromycota</taxon>
        <taxon>Mucoromycotina</taxon>
        <taxon>Mucoromycetes</taxon>
        <taxon>Mucorales</taxon>
        <taxon>Mucorineae</taxon>
        <taxon>Rhizopodaceae</taxon>
        <taxon>Rhizopus</taxon>
    </lineage>
</organism>
<feature type="region of interest" description="Disordered" evidence="1">
    <location>
        <begin position="727"/>
        <end position="793"/>
    </location>
</feature>
<evidence type="ECO:0000313" key="4">
    <source>
        <dbReference type="Proteomes" id="UP000253551"/>
    </source>
</evidence>
<feature type="compositionally biased region" description="Basic and acidic residues" evidence="1">
    <location>
        <begin position="137"/>
        <end position="150"/>
    </location>
</feature>
<feature type="compositionally biased region" description="Pro residues" evidence="1">
    <location>
        <begin position="734"/>
        <end position="749"/>
    </location>
</feature>
<feature type="compositionally biased region" description="Acidic residues" evidence="1">
    <location>
        <begin position="214"/>
        <end position="224"/>
    </location>
</feature>
<evidence type="ECO:0000259" key="2">
    <source>
        <dbReference type="PROSITE" id="PS50190"/>
    </source>
</evidence>
<dbReference type="GO" id="GO:0032012">
    <property type="term" value="P:regulation of ARF protein signal transduction"/>
    <property type="evidence" value="ECO:0007669"/>
    <property type="project" value="InterPro"/>
</dbReference>
<comment type="caution">
    <text evidence="3">The sequence shown here is derived from an EMBL/GenBank/DDBJ whole genome shotgun (WGS) entry which is preliminary data.</text>
</comment>
<accession>A0A367KXP7</accession>
<gene>
    <name evidence="3" type="ORF">CU098_010544</name>
</gene>
<feature type="compositionally biased region" description="Low complexity" evidence="1">
    <location>
        <begin position="152"/>
        <end position="165"/>
    </location>
</feature>
<evidence type="ECO:0000256" key="1">
    <source>
        <dbReference type="SAM" id="MobiDB-lite"/>
    </source>
</evidence>
<dbReference type="PANTHER" id="PTHR10663">
    <property type="entry name" value="GUANYL-NUCLEOTIDE EXCHANGE FACTOR"/>
    <property type="match status" value="1"/>
</dbReference>
<feature type="compositionally biased region" description="Low complexity" evidence="1">
    <location>
        <begin position="776"/>
        <end position="792"/>
    </location>
</feature>
<dbReference type="InterPro" id="IPR000904">
    <property type="entry name" value="Sec7_dom"/>
</dbReference>
<dbReference type="InterPro" id="IPR041681">
    <property type="entry name" value="PH_9"/>
</dbReference>
<dbReference type="InterPro" id="IPR035999">
    <property type="entry name" value="Sec7_dom_sf"/>
</dbReference>
<dbReference type="SMART" id="SM00222">
    <property type="entry name" value="Sec7"/>
    <property type="match status" value="1"/>
</dbReference>
<dbReference type="Proteomes" id="UP000253551">
    <property type="component" value="Unassembled WGS sequence"/>
</dbReference>
<dbReference type="AlphaFoldDB" id="A0A367KXP7"/>
<dbReference type="InterPro" id="IPR023394">
    <property type="entry name" value="Sec7_C_sf"/>
</dbReference>
<keyword evidence="4" id="KW-1185">Reference proteome</keyword>
<dbReference type="EMBL" id="PJQM01000070">
    <property type="protein sequence ID" value="RCI06880.1"/>
    <property type="molecule type" value="Genomic_DNA"/>
</dbReference>
<feature type="compositionally biased region" description="Pro residues" evidence="1">
    <location>
        <begin position="302"/>
        <end position="319"/>
    </location>
</feature>
<dbReference type="GO" id="GO:0005085">
    <property type="term" value="F:guanyl-nucleotide exchange factor activity"/>
    <property type="evidence" value="ECO:0007669"/>
    <property type="project" value="InterPro"/>
</dbReference>
<dbReference type="PROSITE" id="PS50190">
    <property type="entry name" value="SEC7"/>
    <property type="match status" value="1"/>
</dbReference>
<feature type="compositionally biased region" description="Polar residues" evidence="1">
    <location>
        <begin position="755"/>
        <end position="769"/>
    </location>
</feature>